<organism evidence="10 11">
    <name type="scientific">Geodia barretti</name>
    <name type="common">Barrett's horny sponge</name>
    <dbReference type="NCBI Taxonomy" id="519541"/>
    <lineage>
        <taxon>Eukaryota</taxon>
        <taxon>Metazoa</taxon>
        <taxon>Porifera</taxon>
        <taxon>Demospongiae</taxon>
        <taxon>Heteroscleromorpha</taxon>
        <taxon>Tetractinellida</taxon>
        <taxon>Astrophorina</taxon>
        <taxon>Geodiidae</taxon>
        <taxon>Geodia</taxon>
    </lineage>
</organism>
<dbReference type="EMBL" id="CASHTH010003761">
    <property type="protein sequence ID" value="CAI8048941.1"/>
    <property type="molecule type" value="Genomic_DNA"/>
</dbReference>
<name>A0AA35XE14_GEOBA</name>
<dbReference type="GO" id="GO:0046982">
    <property type="term" value="F:protein heterodimerization activity"/>
    <property type="evidence" value="ECO:0007669"/>
    <property type="project" value="InterPro"/>
</dbReference>
<evidence type="ECO:0000313" key="11">
    <source>
        <dbReference type="Proteomes" id="UP001174909"/>
    </source>
</evidence>
<dbReference type="PRINTS" id="PR00622">
    <property type="entry name" value="HISTONEH3"/>
</dbReference>
<evidence type="ECO:0000256" key="3">
    <source>
        <dbReference type="ARBA" id="ARBA00010343"/>
    </source>
</evidence>
<evidence type="ECO:0000256" key="7">
    <source>
        <dbReference type="ARBA" id="ARBA00023269"/>
    </source>
</evidence>
<evidence type="ECO:0000256" key="1">
    <source>
        <dbReference type="ARBA" id="ARBA00004123"/>
    </source>
</evidence>
<dbReference type="CDD" id="cd22911">
    <property type="entry name" value="HFD_H3"/>
    <property type="match status" value="1"/>
</dbReference>
<dbReference type="SUPFAM" id="SSF47113">
    <property type="entry name" value="Histone-fold"/>
    <property type="match status" value="1"/>
</dbReference>
<evidence type="ECO:0000256" key="8">
    <source>
        <dbReference type="SAM" id="MobiDB-lite"/>
    </source>
</evidence>
<accession>A0AA35XE14</accession>
<protein>
    <submittedName>
        <fullName evidence="10">Histone H3-like centromeric protein hH3v</fullName>
    </submittedName>
</protein>
<dbReference type="Proteomes" id="UP001174909">
    <property type="component" value="Unassembled WGS sequence"/>
</dbReference>
<evidence type="ECO:0000256" key="6">
    <source>
        <dbReference type="ARBA" id="ARBA00023242"/>
    </source>
</evidence>
<feature type="compositionally biased region" description="Polar residues" evidence="8">
    <location>
        <begin position="1"/>
        <end position="16"/>
    </location>
</feature>
<dbReference type="Gene3D" id="1.10.20.10">
    <property type="entry name" value="Histone, subunit A"/>
    <property type="match status" value="1"/>
</dbReference>
<keyword evidence="5" id="KW-0238">DNA-binding</keyword>
<dbReference type="InterPro" id="IPR007125">
    <property type="entry name" value="H2A/H2B/H3"/>
</dbReference>
<keyword evidence="7" id="KW-0544">Nucleosome core</keyword>
<evidence type="ECO:0000256" key="2">
    <source>
        <dbReference type="ARBA" id="ARBA00004286"/>
    </source>
</evidence>
<comment type="subcellular location">
    <subcellularLocation>
        <location evidence="2">Chromosome</location>
    </subcellularLocation>
    <subcellularLocation>
        <location evidence="1">Nucleus</location>
    </subcellularLocation>
</comment>
<dbReference type="AlphaFoldDB" id="A0AA35XE14"/>
<dbReference type="PANTHER" id="PTHR45810">
    <property type="entry name" value="HISTONE H3.2"/>
    <property type="match status" value="1"/>
</dbReference>
<feature type="region of interest" description="Disordered" evidence="8">
    <location>
        <begin position="1"/>
        <end position="29"/>
    </location>
</feature>
<evidence type="ECO:0000256" key="5">
    <source>
        <dbReference type="ARBA" id="ARBA00023125"/>
    </source>
</evidence>
<gene>
    <name evidence="10" type="ORF">GBAR_LOCUS26965</name>
</gene>
<sequence length="127" mass="14628">MSTVYQVAGATTPSGRSRSRKQATPARARHRPGVLALKEIRHYQRSTNLLIRKAPFARLVREILLLRHPAGMEFRWQKAAIECLQEASEAYLVHLLSDAYLCSVHARRVTLMPRDVRLIRRLRQPGY</sequence>
<dbReference type="InterPro" id="IPR000164">
    <property type="entry name" value="Histone_H3/CENP-A"/>
</dbReference>
<keyword evidence="4" id="KW-0158">Chromosome</keyword>
<evidence type="ECO:0000313" key="10">
    <source>
        <dbReference type="EMBL" id="CAI8048941.1"/>
    </source>
</evidence>
<dbReference type="GO" id="GO:0000786">
    <property type="term" value="C:nucleosome"/>
    <property type="evidence" value="ECO:0007669"/>
    <property type="project" value="UniProtKB-KW"/>
</dbReference>
<dbReference type="FunFam" id="1.10.20.10:FF:000085">
    <property type="entry name" value="Histone H3.2"/>
    <property type="match status" value="1"/>
</dbReference>
<dbReference type="GO" id="GO:0005634">
    <property type="term" value="C:nucleus"/>
    <property type="evidence" value="ECO:0007669"/>
    <property type="project" value="UniProtKB-SubCell"/>
</dbReference>
<dbReference type="GO" id="GO:0030527">
    <property type="term" value="F:structural constituent of chromatin"/>
    <property type="evidence" value="ECO:0007669"/>
    <property type="project" value="InterPro"/>
</dbReference>
<dbReference type="PROSITE" id="PS00959">
    <property type="entry name" value="HISTONE_H3_2"/>
    <property type="match status" value="1"/>
</dbReference>
<feature type="compositionally biased region" description="Basic residues" evidence="8">
    <location>
        <begin position="17"/>
        <end position="29"/>
    </location>
</feature>
<reference evidence="10" key="1">
    <citation type="submission" date="2023-03" db="EMBL/GenBank/DDBJ databases">
        <authorList>
            <person name="Steffen K."/>
            <person name="Cardenas P."/>
        </authorList>
    </citation>
    <scope>NUCLEOTIDE SEQUENCE</scope>
</reference>
<dbReference type="SMART" id="SM00428">
    <property type="entry name" value="H3"/>
    <property type="match status" value="1"/>
</dbReference>
<keyword evidence="6" id="KW-0539">Nucleus</keyword>
<evidence type="ECO:0000259" key="9">
    <source>
        <dbReference type="Pfam" id="PF00125"/>
    </source>
</evidence>
<dbReference type="InterPro" id="IPR009072">
    <property type="entry name" value="Histone-fold"/>
</dbReference>
<comment type="caution">
    <text evidence="10">The sequence shown here is derived from an EMBL/GenBank/DDBJ whole genome shotgun (WGS) entry which is preliminary data.</text>
</comment>
<proteinExistence type="inferred from homology"/>
<evidence type="ECO:0000256" key="4">
    <source>
        <dbReference type="ARBA" id="ARBA00022454"/>
    </source>
</evidence>
<feature type="domain" description="Core Histone H2A/H2B/H3" evidence="9">
    <location>
        <begin position="32"/>
        <end position="122"/>
    </location>
</feature>
<dbReference type="PANTHER" id="PTHR45810:SF17">
    <property type="entry name" value="HISTONE H3-LIKE CENTROMERIC PROTEIN A"/>
    <property type="match status" value="1"/>
</dbReference>
<keyword evidence="11" id="KW-1185">Reference proteome</keyword>
<comment type="similarity">
    <text evidence="3">Belongs to the histone H3 family.</text>
</comment>
<dbReference type="GO" id="GO:0003677">
    <property type="term" value="F:DNA binding"/>
    <property type="evidence" value="ECO:0007669"/>
    <property type="project" value="UniProtKB-KW"/>
</dbReference>
<dbReference type="Pfam" id="PF00125">
    <property type="entry name" value="Histone"/>
    <property type="match status" value="1"/>
</dbReference>